<reference evidence="4" key="1">
    <citation type="submission" date="2016-02" db="EMBL/GenBank/DDBJ databases">
        <title>Draft genome sequence of Microdochium bolleyi, a fungal endophyte of beachgrass.</title>
        <authorList>
            <consortium name="DOE Joint Genome Institute"/>
            <person name="David A.S."/>
            <person name="May G."/>
            <person name="Haridas S."/>
            <person name="Lim J."/>
            <person name="Wang M."/>
            <person name="Labutti K."/>
            <person name="Lipzen A."/>
            <person name="Barry K."/>
            <person name="Grigoriev I.V."/>
        </authorList>
    </citation>
    <scope>NUCLEOTIDE SEQUENCE [LARGE SCALE GENOMIC DNA]</scope>
    <source>
        <strain evidence="4">J235TASD1</strain>
    </source>
</reference>
<dbReference type="STRING" id="196109.A0A136J0S7"/>
<dbReference type="GO" id="GO:0006740">
    <property type="term" value="P:NADPH regeneration"/>
    <property type="evidence" value="ECO:0007669"/>
    <property type="project" value="TreeGrafter"/>
</dbReference>
<evidence type="ECO:0000313" key="3">
    <source>
        <dbReference type="EMBL" id="KXJ90840.1"/>
    </source>
</evidence>
<dbReference type="PANTHER" id="PTHR42840">
    <property type="entry name" value="NAD(P)-BINDING ROSSMANN-FOLD SUPERFAMILY PROTEIN-RELATED"/>
    <property type="match status" value="1"/>
</dbReference>
<dbReference type="Gene3D" id="3.30.360.10">
    <property type="entry name" value="Dihydrodipicolinate Reductase, domain 2"/>
    <property type="match status" value="1"/>
</dbReference>
<dbReference type="GO" id="GO:0000166">
    <property type="term" value="F:nucleotide binding"/>
    <property type="evidence" value="ECO:0007669"/>
    <property type="project" value="InterPro"/>
</dbReference>
<dbReference type="Pfam" id="PF01408">
    <property type="entry name" value="GFO_IDH_MocA"/>
    <property type="match status" value="1"/>
</dbReference>
<dbReference type="EMBL" id="KQ964251">
    <property type="protein sequence ID" value="KXJ90840.1"/>
    <property type="molecule type" value="Genomic_DNA"/>
</dbReference>
<dbReference type="InterPro" id="IPR004104">
    <property type="entry name" value="Gfo/Idh/MocA-like_OxRdtase_C"/>
</dbReference>
<dbReference type="Gene3D" id="3.40.50.720">
    <property type="entry name" value="NAD(P)-binding Rossmann-like Domain"/>
    <property type="match status" value="1"/>
</dbReference>
<dbReference type="GO" id="GO:0005737">
    <property type="term" value="C:cytoplasm"/>
    <property type="evidence" value="ECO:0007669"/>
    <property type="project" value="TreeGrafter"/>
</dbReference>
<sequence>MAPLGIAIIGSGIFVREQHLPAALASPLITIKALWSRSLKSAEEAAKLIPEGSQDAVDLYSSDSGEGKGYDDLLKRSDIVGVILALPIPDMPAYIEKALAAGKHVLGEKPIAPTVGRAVELVEYYKKLDNKATWSVAENFRFVPAYSYAAEQVKTLGKLQNFHAKVLFLMEQSNKYYGTSWRATPDFQGGILLDGGVHFTAALRTLLGPENAVQSVSAHTAQVQSYLPPVDSVNAVMKTKSGVIGTYVQSIGSSGANAFQYQIVCENGSVEAEGRKVVVIRGRGADAKREEKEYESTTGVKEEVHAWAEALQAGKPNPAQSPEQAVADLEIFEKMLRSGEQDGSAQRTEHQ</sequence>
<dbReference type="AlphaFoldDB" id="A0A136J0S7"/>
<evidence type="ECO:0000313" key="4">
    <source>
        <dbReference type="Proteomes" id="UP000070501"/>
    </source>
</evidence>
<gene>
    <name evidence="3" type="ORF">Micbo1qcDRAFT_163487</name>
</gene>
<dbReference type="FunCoup" id="A0A136J0S7">
    <property type="interactions" value="254"/>
</dbReference>
<dbReference type="InterPro" id="IPR036291">
    <property type="entry name" value="NAD(P)-bd_dom_sf"/>
</dbReference>
<evidence type="ECO:0000259" key="1">
    <source>
        <dbReference type="Pfam" id="PF01408"/>
    </source>
</evidence>
<dbReference type="PANTHER" id="PTHR42840:SF5">
    <property type="entry name" value="NAD(P)-BINDING ROSSMANN-FOLD SUPERFAMILY PROTEIN"/>
    <property type="match status" value="1"/>
</dbReference>
<dbReference type="SUPFAM" id="SSF51735">
    <property type="entry name" value="NAD(P)-binding Rossmann-fold domains"/>
    <property type="match status" value="1"/>
</dbReference>
<dbReference type="SUPFAM" id="SSF55347">
    <property type="entry name" value="Glyceraldehyde-3-phosphate dehydrogenase-like, C-terminal domain"/>
    <property type="match status" value="1"/>
</dbReference>
<dbReference type="InterPro" id="IPR000683">
    <property type="entry name" value="Gfo/Idh/MocA-like_OxRdtase_N"/>
</dbReference>
<evidence type="ECO:0000259" key="2">
    <source>
        <dbReference type="Pfam" id="PF02894"/>
    </source>
</evidence>
<dbReference type="Pfam" id="PF02894">
    <property type="entry name" value="GFO_IDH_MocA_C"/>
    <property type="match status" value="1"/>
</dbReference>
<accession>A0A136J0S7</accession>
<name>A0A136J0S7_9PEZI</name>
<keyword evidence="4" id="KW-1185">Reference proteome</keyword>
<proteinExistence type="predicted"/>
<feature type="domain" description="Gfo/Idh/MocA-like oxidoreductase C-terminal" evidence="2">
    <location>
        <begin position="155"/>
        <end position="342"/>
    </location>
</feature>
<dbReference type="Proteomes" id="UP000070501">
    <property type="component" value="Unassembled WGS sequence"/>
</dbReference>
<protein>
    <submittedName>
        <fullName evidence="3">Oxidoreductase family protein</fullName>
    </submittedName>
</protein>
<dbReference type="GO" id="GO:0016491">
    <property type="term" value="F:oxidoreductase activity"/>
    <property type="evidence" value="ECO:0007669"/>
    <property type="project" value="TreeGrafter"/>
</dbReference>
<dbReference type="OrthoDB" id="64915at2759"/>
<dbReference type="InParanoid" id="A0A136J0S7"/>
<organism evidence="3 4">
    <name type="scientific">Microdochium bolleyi</name>
    <dbReference type="NCBI Taxonomy" id="196109"/>
    <lineage>
        <taxon>Eukaryota</taxon>
        <taxon>Fungi</taxon>
        <taxon>Dikarya</taxon>
        <taxon>Ascomycota</taxon>
        <taxon>Pezizomycotina</taxon>
        <taxon>Sordariomycetes</taxon>
        <taxon>Xylariomycetidae</taxon>
        <taxon>Xylariales</taxon>
        <taxon>Microdochiaceae</taxon>
        <taxon>Microdochium</taxon>
    </lineage>
</organism>
<feature type="domain" description="Gfo/Idh/MocA-like oxidoreductase N-terminal" evidence="1">
    <location>
        <begin position="5"/>
        <end position="131"/>
    </location>
</feature>